<dbReference type="AlphaFoldDB" id="A0AAP0RBT3"/>
<comment type="caution">
    <text evidence="2">The sequence shown here is derived from an EMBL/GenBank/DDBJ whole genome shotgun (WGS) entry which is preliminary data.</text>
</comment>
<organism evidence="2 3">
    <name type="scientific">Liquidambar formosana</name>
    <name type="common">Formosan gum</name>
    <dbReference type="NCBI Taxonomy" id="63359"/>
    <lineage>
        <taxon>Eukaryota</taxon>
        <taxon>Viridiplantae</taxon>
        <taxon>Streptophyta</taxon>
        <taxon>Embryophyta</taxon>
        <taxon>Tracheophyta</taxon>
        <taxon>Spermatophyta</taxon>
        <taxon>Magnoliopsida</taxon>
        <taxon>eudicotyledons</taxon>
        <taxon>Gunneridae</taxon>
        <taxon>Pentapetalae</taxon>
        <taxon>Saxifragales</taxon>
        <taxon>Altingiaceae</taxon>
        <taxon>Liquidambar</taxon>
    </lineage>
</organism>
<evidence type="ECO:0000256" key="1">
    <source>
        <dbReference type="SAM" id="MobiDB-lite"/>
    </source>
</evidence>
<name>A0AAP0RBT3_LIQFO</name>
<dbReference type="PANTHER" id="PTHR37265:SF8">
    <property type="match status" value="1"/>
</dbReference>
<accession>A0AAP0RBT3</accession>
<dbReference type="Proteomes" id="UP001415857">
    <property type="component" value="Unassembled WGS sequence"/>
</dbReference>
<evidence type="ECO:0000313" key="2">
    <source>
        <dbReference type="EMBL" id="KAK9274145.1"/>
    </source>
</evidence>
<sequence length="186" mass="19312">MENDGKLPESDITGALHGLLGISDDEGDELSPELSFKEEMVEEVMQELWKEISSSTSTDPTSPPANFPPPSTPSMMSPSFFGKNESCGPSFSDSASTVMAGIVMGGGGGGGGGMYSLVGPIGKVAGGEVESPATGSGWWVSENGVYGLGVGEGFGERMDGCDGGELDDEWLARVLKWGPHEVDERT</sequence>
<feature type="region of interest" description="Disordered" evidence="1">
    <location>
        <begin position="48"/>
        <end position="78"/>
    </location>
</feature>
<gene>
    <name evidence="2" type="ORF">L1049_018959</name>
</gene>
<keyword evidence="3" id="KW-1185">Reference proteome</keyword>
<protein>
    <submittedName>
        <fullName evidence="2">Uncharacterized protein</fullName>
    </submittedName>
</protein>
<proteinExistence type="predicted"/>
<evidence type="ECO:0000313" key="3">
    <source>
        <dbReference type="Proteomes" id="UP001415857"/>
    </source>
</evidence>
<reference evidence="2 3" key="1">
    <citation type="journal article" date="2024" name="Plant J.">
        <title>Genome sequences and population genomics reveal climatic adaptation and genomic divergence between two closely related sweetgum species.</title>
        <authorList>
            <person name="Xu W.Q."/>
            <person name="Ren C.Q."/>
            <person name="Zhang X.Y."/>
            <person name="Comes H.P."/>
            <person name="Liu X.H."/>
            <person name="Li Y.G."/>
            <person name="Kettle C.J."/>
            <person name="Jalonen R."/>
            <person name="Gaisberger H."/>
            <person name="Ma Y.Z."/>
            <person name="Qiu Y.X."/>
        </authorList>
    </citation>
    <scope>NUCLEOTIDE SEQUENCE [LARGE SCALE GENOMIC DNA]</scope>
    <source>
        <strain evidence="2">Hangzhou</strain>
    </source>
</reference>
<dbReference type="EMBL" id="JBBPBK010000012">
    <property type="protein sequence ID" value="KAK9274145.1"/>
    <property type="molecule type" value="Genomic_DNA"/>
</dbReference>
<feature type="compositionally biased region" description="Pro residues" evidence="1">
    <location>
        <begin position="61"/>
        <end position="72"/>
    </location>
</feature>
<dbReference type="PANTHER" id="PTHR37265">
    <property type="entry name" value="OS01G0195300 PROTEIN"/>
    <property type="match status" value="1"/>
</dbReference>